<evidence type="ECO:0000313" key="2">
    <source>
        <dbReference type="Proteomes" id="UP000680279"/>
    </source>
</evidence>
<dbReference type="Pfam" id="PF13797">
    <property type="entry name" value="Post_transc_reg"/>
    <property type="match status" value="1"/>
</dbReference>
<proteinExistence type="predicted"/>
<dbReference type="EMBL" id="BOQT01000003">
    <property type="protein sequence ID" value="GIN20122.1"/>
    <property type="molecule type" value="Genomic_DNA"/>
</dbReference>
<accession>A0ABQ4K2Z2</accession>
<evidence type="ECO:0008006" key="3">
    <source>
        <dbReference type="Google" id="ProtNLM"/>
    </source>
</evidence>
<protein>
    <recommendedName>
        <fullName evidence="3">Competence protein ComN</fullName>
    </recommendedName>
</protein>
<organism evidence="1 2">
    <name type="scientific">Siminovitchia fordii</name>
    <dbReference type="NCBI Taxonomy" id="254759"/>
    <lineage>
        <taxon>Bacteria</taxon>
        <taxon>Bacillati</taxon>
        <taxon>Bacillota</taxon>
        <taxon>Bacilli</taxon>
        <taxon>Bacillales</taxon>
        <taxon>Bacillaceae</taxon>
        <taxon>Siminovitchia</taxon>
    </lineage>
</organism>
<dbReference type="RefSeq" id="WP_018705733.1">
    <property type="nucleotide sequence ID" value="NZ_BOQT01000003.1"/>
</dbReference>
<gene>
    <name evidence="1" type="ORF">J1TS3_12560</name>
</gene>
<keyword evidence="2" id="KW-1185">Reference proteome</keyword>
<dbReference type="InterPro" id="IPR025716">
    <property type="entry name" value="Post-transcriptional_regulator"/>
</dbReference>
<name>A0ABQ4K2Z2_9BACI</name>
<sequence length="105" mass="12387">MSEQRHEYDDYFHRLKPALMSKAEEFALLGYEDISINDIWRYLTEKRWKKPTEGIRVHELVSDVLALKAGDFMNFVTVEAYRSQEDPFEGIGNDDLQQLLKTDDD</sequence>
<evidence type="ECO:0000313" key="1">
    <source>
        <dbReference type="EMBL" id="GIN20122.1"/>
    </source>
</evidence>
<reference evidence="1 2" key="1">
    <citation type="submission" date="2021-03" db="EMBL/GenBank/DDBJ databases">
        <title>Antimicrobial resistance genes in bacteria isolated from Japanese honey, and their potential for conferring macrolide and lincosamide resistance in the American foulbrood pathogen Paenibacillus larvae.</title>
        <authorList>
            <person name="Okamoto M."/>
            <person name="Kumagai M."/>
            <person name="Kanamori H."/>
            <person name="Takamatsu D."/>
        </authorList>
    </citation>
    <scope>NUCLEOTIDE SEQUENCE [LARGE SCALE GENOMIC DNA]</scope>
    <source>
        <strain evidence="1 2">J1TS3</strain>
    </source>
</reference>
<comment type="caution">
    <text evidence="1">The sequence shown here is derived from an EMBL/GenBank/DDBJ whole genome shotgun (WGS) entry which is preliminary data.</text>
</comment>
<dbReference type="Proteomes" id="UP000680279">
    <property type="component" value="Unassembled WGS sequence"/>
</dbReference>